<reference evidence="3" key="1">
    <citation type="submission" date="2023-07" db="EMBL/GenBank/DDBJ databases">
        <title>Novel species in the genus Lipingzhangella isolated from Sambhar Salt Lake.</title>
        <authorList>
            <person name="Jiya N."/>
            <person name="Kajale S."/>
            <person name="Sharma A."/>
        </authorList>
    </citation>
    <scope>NUCLEOTIDE SEQUENCE [LARGE SCALE GENOMIC DNA]</scope>
    <source>
        <strain evidence="3">LS1_29</strain>
    </source>
</reference>
<sequence>MTGDRSAGGALVVTEDDEFSVERIDDPTDTEPVASFPYRPTTAVPAGITADDEVQVPHPRRGGGNQRRLRGHVRDEGRGPARWPHPASARVRARRPGSRARDPQKAAGHAETQATAPPCGRRDSTREPRRRGRAGPGFGCPKQPMLR</sequence>
<evidence type="ECO:0000313" key="2">
    <source>
        <dbReference type="EMBL" id="MDS1270740.1"/>
    </source>
</evidence>
<proteinExistence type="predicted"/>
<protein>
    <submittedName>
        <fullName evidence="2">Uncharacterized protein</fullName>
    </submittedName>
</protein>
<keyword evidence="3" id="KW-1185">Reference proteome</keyword>
<accession>A0ABU2H7G2</accession>
<feature type="region of interest" description="Disordered" evidence="1">
    <location>
        <begin position="1"/>
        <end position="147"/>
    </location>
</feature>
<evidence type="ECO:0000313" key="3">
    <source>
        <dbReference type="Proteomes" id="UP001250214"/>
    </source>
</evidence>
<organism evidence="2 3">
    <name type="scientific">Lipingzhangella rawalii</name>
    <dbReference type="NCBI Taxonomy" id="2055835"/>
    <lineage>
        <taxon>Bacteria</taxon>
        <taxon>Bacillati</taxon>
        <taxon>Actinomycetota</taxon>
        <taxon>Actinomycetes</taxon>
        <taxon>Streptosporangiales</taxon>
        <taxon>Nocardiopsidaceae</taxon>
        <taxon>Lipingzhangella</taxon>
    </lineage>
</organism>
<comment type="caution">
    <text evidence="2">The sequence shown here is derived from an EMBL/GenBank/DDBJ whole genome shotgun (WGS) entry which is preliminary data.</text>
</comment>
<name>A0ABU2H7G2_9ACTN</name>
<dbReference type="RefSeq" id="WP_310912288.1">
    <property type="nucleotide sequence ID" value="NZ_JAVLVT010000004.1"/>
</dbReference>
<dbReference type="Proteomes" id="UP001250214">
    <property type="component" value="Unassembled WGS sequence"/>
</dbReference>
<evidence type="ECO:0000256" key="1">
    <source>
        <dbReference type="SAM" id="MobiDB-lite"/>
    </source>
</evidence>
<gene>
    <name evidence="2" type="ORF">RIF23_10555</name>
</gene>
<dbReference type="EMBL" id="JAVLVT010000004">
    <property type="protein sequence ID" value="MDS1270740.1"/>
    <property type="molecule type" value="Genomic_DNA"/>
</dbReference>